<dbReference type="EMBL" id="MRVG01000010">
    <property type="protein sequence ID" value="PMB65635.1"/>
    <property type="molecule type" value="Genomic_DNA"/>
</dbReference>
<name>A0A2N6NEB7_BEABA</name>
<protein>
    <submittedName>
        <fullName evidence="2">Uncharacterized protein</fullName>
    </submittedName>
</protein>
<dbReference type="Proteomes" id="UP000235728">
    <property type="component" value="Unassembled WGS sequence"/>
</dbReference>
<reference evidence="2 3" key="1">
    <citation type="journal article" date="2016" name="Appl. Microbiol. Biotechnol.">
        <title>Characterization of T-DNA insertion mutants with decreased virulence in the entomopathogenic fungus Beauveria bassiana JEF-007.</title>
        <authorList>
            <person name="Kim S."/>
            <person name="Lee S.J."/>
            <person name="Nai Y.S."/>
            <person name="Yu J.S."/>
            <person name="Lee M.R."/>
            <person name="Yang Y.T."/>
            <person name="Kim J.S."/>
        </authorList>
    </citation>
    <scope>NUCLEOTIDE SEQUENCE [LARGE SCALE GENOMIC DNA]</scope>
    <source>
        <strain evidence="2 3">JEF-007</strain>
    </source>
</reference>
<dbReference type="AlphaFoldDB" id="A0A2N6NEB7"/>
<organism evidence="2 3">
    <name type="scientific">Beauveria bassiana</name>
    <name type="common">White muscardine disease fungus</name>
    <name type="synonym">Tritirachium shiotae</name>
    <dbReference type="NCBI Taxonomy" id="176275"/>
    <lineage>
        <taxon>Eukaryota</taxon>
        <taxon>Fungi</taxon>
        <taxon>Dikarya</taxon>
        <taxon>Ascomycota</taxon>
        <taxon>Pezizomycotina</taxon>
        <taxon>Sordariomycetes</taxon>
        <taxon>Hypocreomycetidae</taxon>
        <taxon>Hypocreales</taxon>
        <taxon>Cordycipitaceae</taxon>
        <taxon>Beauveria</taxon>
    </lineage>
</organism>
<gene>
    <name evidence="2" type="ORF">BM221_008996</name>
</gene>
<evidence type="ECO:0000313" key="3">
    <source>
        <dbReference type="Proteomes" id="UP000235728"/>
    </source>
</evidence>
<feature type="region of interest" description="Disordered" evidence="1">
    <location>
        <begin position="1"/>
        <end position="61"/>
    </location>
</feature>
<feature type="compositionally biased region" description="Polar residues" evidence="1">
    <location>
        <begin position="52"/>
        <end position="61"/>
    </location>
</feature>
<evidence type="ECO:0000313" key="2">
    <source>
        <dbReference type="EMBL" id="PMB65635.1"/>
    </source>
</evidence>
<comment type="caution">
    <text evidence="2">The sequence shown here is derived from an EMBL/GenBank/DDBJ whole genome shotgun (WGS) entry which is preliminary data.</text>
</comment>
<feature type="compositionally biased region" description="Basic and acidic residues" evidence="1">
    <location>
        <begin position="32"/>
        <end position="41"/>
    </location>
</feature>
<accession>A0A2N6NEB7</accession>
<sequence length="81" mass="7825">MAGLCSSYGGGSGKSAAGAIPADDGDGNAAVSKEKLSREDGAQASQEASSQPSKVTFGNQNSGFQAGIIQGSVSGLNFGGK</sequence>
<feature type="compositionally biased region" description="Low complexity" evidence="1">
    <location>
        <begin position="42"/>
        <end position="51"/>
    </location>
</feature>
<proteinExistence type="predicted"/>
<evidence type="ECO:0000256" key="1">
    <source>
        <dbReference type="SAM" id="MobiDB-lite"/>
    </source>
</evidence>
<feature type="compositionally biased region" description="Low complexity" evidence="1">
    <location>
        <begin position="14"/>
        <end position="30"/>
    </location>
</feature>